<dbReference type="Gene3D" id="3.40.50.2000">
    <property type="entry name" value="Glycogen Phosphorylase B"/>
    <property type="match status" value="2"/>
</dbReference>
<evidence type="ECO:0000259" key="1">
    <source>
        <dbReference type="Pfam" id="PF00534"/>
    </source>
</evidence>
<dbReference type="Pfam" id="PF00534">
    <property type="entry name" value="Glycos_transf_1"/>
    <property type="match status" value="1"/>
</dbReference>
<dbReference type="PANTHER" id="PTHR12526">
    <property type="entry name" value="GLYCOSYLTRANSFERASE"/>
    <property type="match status" value="1"/>
</dbReference>
<keyword evidence="3" id="KW-0808">Transferase</keyword>
<proteinExistence type="predicted"/>
<dbReference type="PANTHER" id="PTHR12526:SF572">
    <property type="entry name" value="BLL5144 PROTEIN"/>
    <property type="match status" value="1"/>
</dbReference>
<evidence type="ECO:0000313" key="4">
    <source>
        <dbReference type="Proteomes" id="UP000605099"/>
    </source>
</evidence>
<dbReference type="EMBL" id="BMLK01000011">
    <property type="protein sequence ID" value="GGN52437.1"/>
    <property type="molecule type" value="Genomic_DNA"/>
</dbReference>
<dbReference type="Pfam" id="PF13439">
    <property type="entry name" value="Glyco_transf_4"/>
    <property type="match status" value="1"/>
</dbReference>
<feature type="domain" description="Glycosyltransferase subfamily 4-like N-terminal" evidence="2">
    <location>
        <begin position="68"/>
        <end position="167"/>
    </location>
</feature>
<sequence length="752" mass="81774">MKVAFIGNALPRRCGIATFTTDLELAVRRLDDVAQTAIIAMCDPGGQYAFPPHVRWTIAEEDAGGYLAAADFINGQDFDVVCLQHEFGIFGGEAGSLVLDLIAALRVPLVTTLHTVLDRPTDAQRTVIEAILAASARVVVMAQKGRRILIDCYGATPDKILVIPHGIPDVPLVLPESAKEALGFADRRVILTFGLISPNKGIETMIEAMPAVLAQAPDAVYVVMGATHPVLLREEGETYRDSLIARVQELGLDGHVLFLNRFVDRPELLEHIAMCDVYVTPYLVESQMTSGTLAYSHGLGRPVVSTPYWHAVELLTDGSGMLVPFDDPDGLGAAVTDLLVDDQARLAMGRKAYAASRAMTWANSARRYGDAFHAVSRPANALPLMALGHFAAMCDDTGLFQHAVHGIPDRDHGYCIDDNARALLLCCRMAADGPAPLAATMAPRFAAFIQHAWNPDTERFRNFMGFDRRWLEPAGSEDSHGRALWALGICAARTDDPLLAQWAAALFARALAPVEAFTSPRAWAFVLLGLADFCPAHPGDSEARRIRMVLGERLETLLDYCESPDWQWFEDRLSYDNARLCEALIVTGEGTGECRFTAAGLRALRWLTTMQTASAPTGSGGHFRPVGSQGFMLRPRQQPLPFDQQPVEACATIAACLAALNVDPAPAWRKEAHRAFAWFTGANDLGMPLADPSTGSCRDGLHPDRANENRGAESLLAYLLALADMHRIERMAPAIAEIRLHDAPSFQNQPSA</sequence>
<dbReference type="GO" id="GO:0016740">
    <property type="term" value="F:transferase activity"/>
    <property type="evidence" value="ECO:0007669"/>
    <property type="project" value="UniProtKB-KW"/>
</dbReference>
<organism evidence="3 4">
    <name type="scientific">Novosphingobium indicum</name>
    <dbReference type="NCBI Taxonomy" id="462949"/>
    <lineage>
        <taxon>Bacteria</taxon>
        <taxon>Pseudomonadati</taxon>
        <taxon>Pseudomonadota</taxon>
        <taxon>Alphaproteobacteria</taxon>
        <taxon>Sphingomonadales</taxon>
        <taxon>Sphingomonadaceae</taxon>
        <taxon>Novosphingobium</taxon>
    </lineage>
</organism>
<feature type="domain" description="Glycosyl transferase family 1" evidence="1">
    <location>
        <begin position="182"/>
        <end position="353"/>
    </location>
</feature>
<dbReference type="RefSeq" id="WP_188820111.1">
    <property type="nucleotide sequence ID" value="NZ_BMLK01000011.1"/>
</dbReference>
<keyword evidence="4" id="KW-1185">Reference proteome</keyword>
<dbReference type="CDD" id="cd03822">
    <property type="entry name" value="GT4_mannosyltransferase-like"/>
    <property type="match status" value="1"/>
</dbReference>
<dbReference type="InterPro" id="IPR028098">
    <property type="entry name" value="Glyco_trans_4-like_N"/>
</dbReference>
<comment type="caution">
    <text evidence="3">The sequence shown here is derived from an EMBL/GenBank/DDBJ whole genome shotgun (WGS) entry which is preliminary data.</text>
</comment>
<evidence type="ECO:0000259" key="2">
    <source>
        <dbReference type="Pfam" id="PF13439"/>
    </source>
</evidence>
<protein>
    <submittedName>
        <fullName evidence="3">Glycosyl transferase</fullName>
    </submittedName>
</protein>
<evidence type="ECO:0000313" key="3">
    <source>
        <dbReference type="EMBL" id="GGN52437.1"/>
    </source>
</evidence>
<accession>A0ABQ2JRH1</accession>
<dbReference type="SUPFAM" id="SSF53756">
    <property type="entry name" value="UDP-Glycosyltransferase/glycogen phosphorylase"/>
    <property type="match status" value="1"/>
</dbReference>
<reference evidence="4" key="1">
    <citation type="journal article" date="2019" name="Int. J. Syst. Evol. Microbiol.">
        <title>The Global Catalogue of Microorganisms (GCM) 10K type strain sequencing project: providing services to taxonomists for standard genome sequencing and annotation.</title>
        <authorList>
            <consortium name="The Broad Institute Genomics Platform"/>
            <consortium name="The Broad Institute Genome Sequencing Center for Infectious Disease"/>
            <person name="Wu L."/>
            <person name="Ma J."/>
        </authorList>
    </citation>
    <scope>NUCLEOTIDE SEQUENCE [LARGE SCALE GENOMIC DNA]</scope>
    <source>
        <strain evidence="4">CGMCC 1.6784</strain>
    </source>
</reference>
<dbReference type="SUPFAM" id="SSF48208">
    <property type="entry name" value="Six-hairpin glycosidases"/>
    <property type="match status" value="1"/>
</dbReference>
<name>A0ABQ2JRH1_9SPHN</name>
<dbReference type="Proteomes" id="UP000605099">
    <property type="component" value="Unassembled WGS sequence"/>
</dbReference>
<dbReference type="InterPro" id="IPR008928">
    <property type="entry name" value="6-hairpin_glycosidase_sf"/>
</dbReference>
<gene>
    <name evidence="3" type="ORF">GCM10011349_25970</name>
</gene>
<dbReference type="InterPro" id="IPR001296">
    <property type="entry name" value="Glyco_trans_1"/>
</dbReference>